<dbReference type="GO" id="GO:0017183">
    <property type="term" value="P:protein histidyl modification to diphthamide"/>
    <property type="evidence" value="ECO:0007669"/>
    <property type="project" value="UniProtKB-UniPathway"/>
</dbReference>
<keyword evidence="7" id="KW-0963">Cytoplasm</keyword>
<evidence type="ECO:0000256" key="7">
    <source>
        <dbReference type="RuleBase" id="RU364133"/>
    </source>
</evidence>
<evidence type="ECO:0000313" key="10">
    <source>
        <dbReference type="Proteomes" id="UP000187013"/>
    </source>
</evidence>
<keyword evidence="5 7" id="KW-0408">Iron</keyword>
<dbReference type="SFLD" id="SFLDS00032">
    <property type="entry name" value="Radical_SAM_3-amino-3-carboxyp"/>
    <property type="match status" value="1"/>
</dbReference>
<name>A0A1Q3A9Z9_ZYGRO</name>
<sequence length="580" mass="64965">MLIAGFDKIHSEDQELTVKKSLDPFNMSESGAGEATVAPVLSTVADDDVFVLQKYETLQKERLFYLGPRCIKDLSGSIDEYYALDELSQHLKRHAEWRKITLQFPDSLVQDSSLVAQLLQDKFHDDARQFWVLADTAYSACCVDEVASEHVNADVVVHFGDACLNAVQTLPVVYSFGRPQLDLSQVAIKFKQQYAKDDKVCLMANAPYTRHIRALYDELKSEYPNLVYAQINKNLLEPNCSIVGHNSEEDSQREPICSLGNRVLLADDAVEPISSKPMDADYHLFHISIPQDPHLLFLTTQFQSVKLYDPRNADVSEGPFPSLMKRYRYMHVARTAGCIGILVNTLSLRKTKETINALIELIRTNDKKHYLFVVGKPNVAKLANFEPVDIWCILGCGQGGIILDQYNEFYKPIITPYELTLALNDEVTWTGNWVVDFKQVLHDIEQQIEQSDAKVNDSNADADSDEDKPEFDLVTGKSVSTSRPLRQLRHLELEAADGSSNNDNPTSSSQELTQKSTNSGVIIKGTVSTSASCLQNRAWSGLGSDFQEQEDFDEEGATVEEGRSGIASKYESDLQKANRS</sequence>
<dbReference type="UniPathway" id="UPA00559"/>
<dbReference type="SFLD" id="SFLDF00408">
    <property type="entry name" value="Diphthamide_biosynthesis_famil"/>
    <property type="match status" value="1"/>
</dbReference>
<dbReference type="GO" id="GO:0046872">
    <property type="term" value="F:metal ion binding"/>
    <property type="evidence" value="ECO:0007669"/>
    <property type="project" value="UniProtKB-KW"/>
</dbReference>
<evidence type="ECO:0000256" key="8">
    <source>
        <dbReference type="SAM" id="MobiDB-lite"/>
    </source>
</evidence>
<dbReference type="AlphaFoldDB" id="A0A1Q3A9Z9"/>
<proteinExistence type="inferred from homology"/>
<dbReference type="InterPro" id="IPR042265">
    <property type="entry name" value="DPH1/DPH2_3"/>
</dbReference>
<evidence type="ECO:0000256" key="6">
    <source>
        <dbReference type="ARBA" id="ARBA00023014"/>
    </source>
</evidence>
<dbReference type="Gene3D" id="3.40.50.11860">
    <property type="entry name" value="Diphthamide synthesis DPH1/DPH2 domain 3"/>
    <property type="match status" value="1"/>
</dbReference>
<comment type="function">
    <text evidence="7">Required for the first step of diphthamide biosynthesis, a post-translational modification of histidine which occurs in elongation factor 2. DPH1 and DPH2 transfer a 3-amino-3-carboxypropyl (ACP) group from S-adenosyl-L-methionine (SAM) to a histidine residue, the reaction is assisted by a reduction system comprising DPH3 and a NADH-dependent reductase. Facilitates the reduction of the catalytic iron-sulfur cluster found in the DPH1 subunit.</text>
</comment>
<feature type="compositionally biased region" description="Acidic residues" evidence="8">
    <location>
        <begin position="547"/>
        <end position="558"/>
    </location>
</feature>
<evidence type="ECO:0000256" key="3">
    <source>
        <dbReference type="ARBA" id="ARBA00006179"/>
    </source>
</evidence>
<dbReference type="PANTHER" id="PTHR10762">
    <property type="entry name" value="DIPHTHAMIDE BIOSYNTHESIS PROTEIN"/>
    <property type="match status" value="1"/>
</dbReference>
<evidence type="ECO:0000256" key="1">
    <source>
        <dbReference type="ARBA" id="ARBA00001966"/>
    </source>
</evidence>
<dbReference type="GO" id="GO:0005737">
    <property type="term" value="C:cytoplasm"/>
    <property type="evidence" value="ECO:0007669"/>
    <property type="project" value="UniProtKB-SubCell"/>
</dbReference>
<dbReference type="GO" id="GO:0051536">
    <property type="term" value="F:iron-sulfur cluster binding"/>
    <property type="evidence" value="ECO:0007669"/>
    <property type="project" value="UniProtKB-KW"/>
</dbReference>
<gene>
    <name evidence="9" type="ORF">ZYGR_0AG05700</name>
</gene>
<dbReference type="OrthoDB" id="449241at2759"/>
<dbReference type="GO" id="GO:0090560">
    <property type="term" value="F:2-(3-amino-3-carboxypropyl)histidine synthase activity"/>
    <property type="evidence" value="ECO:0007669"/>
    <property type="project" value="InterPro"/>
</dbReference>
<feature type="region of interest" description="Disordered" evidence="8">
    <location>
        <begin position="451"/>
        <end position="481"/>
    </location>
</feature>
<comment type="pathway">
    <text evidence="2 7">Protein modification; peptidyl-diphthamide biosynthesis.</text>
</comment>
<comment type="caution">
    <text evidence="9">The sequence shown here is derived from an EMBL/GenBank/DDBJ whole genome shotgun (WGS) entry which is preliminary data.</text>
</comment>
<dbReference type="InterPro" id="IPR016435">
    <property type="entry name" value="DPH1/DPH2"/>
</dbReference>
<accession>A0A1Q3A9Z9</accession>
<organism evidence="9 10">
    <name type="scientific">Zygosaccharomyces rouxii</name>
    <dbReference type="NCBI Taxonomy" id="4956"/>
    <lineage>
        <taxon>Eukaryota</taxon>
        <taxon>Fungi</taxon>
        <taxon>Dikarya</taxon>
        <taxon>Ascomycota</taxon>
        <taxon>Saccharomycotina</taxon>
        <taxon>Saccharomycetes</taxon>
        <taxon>Saccharomycetales</taxon>
        <taxon>Saccharomycetaceae</taxon>
        <taxon>Zygosaccharomyces</taxon>
    </lineage>
</organism>
<feature type="region of interest" description="Disordered" evidence="8">
    <location>
        <begin position="493"/>
        <end position="517"/>
    </location>
</feature>
<feature type="compositionally biased region" description="Polar residues" evidence="8">
    <location>
        <begin position="498"/>
        <end position="517"/>
    </location>
</feature>
<comment type="subcellular location">
    <subcellularLocation>
        <location evidence="7">Cytoplasm</location>
    </subcellularLocation>
</comment>
<feature type="compositionally biased region" description="Basic and acidic residues" evidence="8">
    <location>
        <begin position="570"/>
        <end position="580"/>
    </location>
</feature>
<dbReference type="Proteomes" id="UP000187013">
    <property type="component" value="Unassembled WGS sequence"/>
</dbReference>
<dbReference type="NCBIfam" id="TIGR00322">
    <property type="entry name" value="diphth2_R"/>
    <property type="match status" value="1"/>
</dbReference>
<dbReference type="EMBL" id="BDGX01000033">
    <property type="protein sequence ID" value="GAV52579.1"/>
    <property type="molecule type" value="Genomic_DNA"/>
</dbReference>
<dbReference type="SFLD" id="SFLDG01121">
    <property type="entry name" value="Diphthamide_biosynthesis"/>
    <property type="match status" value="1"/>
</dbReference>
<evidence type="ECO:0000313" key="9">
    <source>
        <dbReference type="EMBL" id="GAV52579.1"/>
    </source>
</evidence>
<evidence type="ECO:0000256" key="5">
    <source>
        <dbReference type="ARBA" id="ARBA00023004"/>
    </source>
</evidence>
<keyword evidence="6 7" id="KW-0411">Iron-sulfur</keyword>
<dbReference type="Gene3D" id="3.40.50.11840">
    <property type="entry name" value="Diphthamide synthesis DPH1/DPH2 domain 1"/>
    <property type="match status" value="1"/>
</dbReference>
<comment type="cofactor">
    <cofactor evidence="1">
        <name>[4Fe-4S] cluster</name>
        <dbReference type="ChEBI" id="CHEBI:49883"/>
    </cofactor>
</comment>
<keyword evidence="4 7" id="KW-0479">Metal-binding</keyword>
<evidence type="ECO:0000256" key="4">
    <source>
        <dbReference type="ARBA" id="ARBA00022723"/>
    </source>
</evidence>
<feature type="region of interest" description="Disordered" evidence="8">
    <location>
        <begin position="542"/>
        <end position="580"/>
    </location>
</feature>
<dbReference type="FunFam" id="3.40.50.11860:FF:000001">
    <property type="entry name" value="2-(3-amino-3-carboxypropyl)histidine synthase subunit 2"/>
    <property type="match status" value="1"/>
</dbReference>
<reference evidence="9 10" key="1">
    <citation type="submission" date="2016-08" db="EMBL/GenBank/DDBJ databases">
        <title>Draft genome sequence of allopolyploid Zygosaccharomyces rouxii.</title>
        <authorList>
            <person name="Watanabe J."/>
            <person name="Uehara K."/>
            <person name="Mogi Y."/>
            <person name="Tsukioka Y."/>
        </authorList>
    </citation>
    <scope>NUCLEOTIDE SEQUENCE [LARGE SCALE GENOMIC DNA]</scope>
    <source>
        <strain evidence="9 10">NBRC 110957</strain>
    </source>
</reference>
<evidence type="ECO:0000256" key="2">
    <source>
        <dbReference type="ARBA" id="ARBA00005156"/>
    </source>
</evidence>
<dbReference type="InterPro" id="IPR042263">
    <property type="entry name" value="DPH1/DPH2_1"/>
</dbReference>
<dbReference type="NCBIfam" id="TIGR00272">
    <property type="entry name" value="DPH2"/>
    <property type="match status" value="1"/>
</dbReference>
<feature type="compositionally biased region" description="Acidic residues" evidence="8">
    <location>
        <begin position="460"/>
        <end position="469"/>
    </location>
</feature>
<comment type="similarity">
    <text evidence="3 7">Belongs to the DPH1/DPH2 family. DPH2 subfamily.</text>
</comment>
<dbReference type="InterPro" id="IPR010014">
    <property type="entry name" value="DHP2"/>
</dbReference>
<dbReference type="Pfam" id="PF01866">
    <property type="entry name" value="Diphthamide_syn"/>
    <property type="match status" value="1"/>
</dbReference>
<protein>
    <recommendedName>
        <fullName evidence="7">2-(3-amino-3-carboxypropyl)histidine synthase subunit 2</fullName>
    </recommendedName>
</protein>
<dbReference type="PANTHER" id="PTHR10762:SF2">
    <property type="entry name" value="2-(3-AMINO-3-CARBOXYPROPYL)HISTIDINE SYNTHASE SUBUNIT 2"/>
    <property type="match status" value="1"/>
</dbReference>